<keyword evidence="3" id="KW-1185">Reference proteome</keyword>
<comment type="caution">
    <text evidence="2">The sequence shown here is derived from an EMBL/GenBank/DDBJ whole genome shotgun (WGS) entry which is preliminary data.</text>
</comment>
<reference evidence="2 3" key="1">
    <citation type="submission" date="2015-05" db="EMBL/GenBank/DDBJ databases">
        <title>Distinctive expansion of gene families associated with plant cell wall degradation and secondary metabolism in the genomes of grapevine trunk pathogens.</title>
        <authorList>
            <person name="Lawrence D.P."/>
            <person name="Travadon R."/>
            <person name="Rolshausen P.E."/>
            <person name="Baumgartner K."/>
        </authorList>
    </citation>
    <scope>NUCLEOTIDE SEQUENCE [LARGE SCALE GENOMIC DNA]</scope>
    <source>
        <strain evidence="2">DA912</strain>
    </source>
</reference>
<sequence length="110" mass="10699">MQYIASIILALATAATLVTAAPAPAPIPAPTPAAGVLAAGPEPQVSVTSTVAQSIATPAPAFKAPRQATVDAFAAKCTVGSDSVATCTGAIHATNVWVGILEATVDSSTS</sequence>
<name>A0A0G2H4R3_9PEZI</name>
<keyword evidence="1" id="KW-0732">Signal</keyword>
<dbReference type="AlphaFoldDB" id="A0A0G2H4R3"/>
<feature type="chain" id="PRO_5002544717" evidence="1">
    <location>
        <begin position="21"/>
        <end position="110"/>
    </location>
</feature>
<gene>
    <name evidence="2" type="ORF">UCDDA912_g09841</name>
</gene>
<organism evidence="2 3">
    <name type="scientific">Diaporthe ampelina</name>
    <dbReference type="NCBI Taxonomy" id="1214573"/>
    <lineage>
        <taxon>Eukaryota</taxon>
        <taxon>Fungi</taxon>
        <taxon>Dikarya</taxon>
        <taxon>Ascomycota</taxon>
        <taxon>Pezizomycotina</taxon>
        <taxon>Sordariomycetes</taxon>
        <taxon>Sordariomycetidae</taxon>
        <taxon>Diaporthales</taxon>
        <taxon>Diaporthaceae</taxon>
        <taxon>Diaporthe</taxon>
    </lineage>
</organism>
<accession>A0A0G2H4R3</accession>
<evidence type="ECO:0000313" key="3">
    <source>
        <dbReference type="Proteomes" id="UP000034680"/>
    </source>
</evidence>
<evidence type="ECO:0000256" key="1">
    <source>
        <dbReference type="SAM" id="SignalP"/>
    </source>
</evidence>
<proteinExistence type="predicted"/>
<dbReference type="EMBL" id="LCUC01000516">
    <property type="protein sequence ID" value="KKY30218.1"/>
    <property type="molecule type" value="Genomic_DNA"/>
</dbReference>
<dbReference type="OrthoDB" id="5234033at2759"/>
<protein>
    <submittedName>
        <fullName evidence="2">Uncharacterized protein</fullName>
    </submittedName>
</protein>
<evidence type="ECO:0000313" key="2">
    <source>
        <dbReference type="EMBL" id="KKY30218.1"/>
    </source>
</evidence>
<reference evidence="2 3" key="2">
    <citation type="submission" date="2015-05" db="EMBL/GenBank/DDBJ databases">
        <authorList>
            <person name="Morales-Cruz A."/>
            <person name="Amrine K.C."/>
            <person name="Cantu D."/>
        </authorList>
    </citation>
    <scope>NUCLEOTIDE SEQUENCE [LARGE SCALE GENOMIC DNA]</scope>
    <source>
        <strain evidence="2">DA912</strain>
    </source>
</reference>
<feature type="signal peptide" evidence="1">
    <location>
        <begin position="1"/>
        <end position="20"/>
    </location>
</feature>
<dbReference type="Proteomes" id="UP000034680">
    <property type="component" value="Unassembled WGS sequence"/>
</dbReference>